<feature type="compositionally biased region" description="Acidic residues" evidence="1">
    <location>
        <begin position="195"/>
        <end position="211"/>
    </location>
</feature>
<evidence type="ECO:0000313" key="3">
    <source>
        <dbReference type="Proteomes" id="UP000265515"/>
    </source>
</evidence>
<dbReference type="Proteomes" id="UP000265515">
    <property type="component" value="Unassembled WGS sequence"/>
</dbReference>
<dbReference type="AlphaFoldDB" id="A0A388LGF6"/>
<feature type="region of interest" description="Disordered" evidence="1">
    <location>
        <begin position="1"/>
        <end position="92"/>
    </location>
</feature>
<comment type="caution">
    <text evidence="2">The sequence shown here is derived from an EMBL/GenBank/DDBJ whole genome shotgun (WGS) entry which is preliminary data.</text>
</comment>
<dbReference type="PANTHER" id="PTHR35741">
    <property type="entry name" value="FACTOR CWC22-LIKE PROTEIN, PUTATIVE (DUF3245)-RELATED"/>
    <property type="match status" value="1"/>
</dbReference>
<name>A0A388LGF6_CHABU</name>
<evidence type="ECO:0000256" key="1">
    <source>
        <dbReference type="SAM" id="MobiDB-lite"/>
    </source>
</evidence>
<organism evidence="2 3">
    <name type="scientific">Chara braunii</name>
    <name type="common">Braun's stonewort</name>
    <dbReference type="NCBI Taxonomy" id="69332"/>
    <lineage>
        <taxon>Eukaryota</taxon>
        <taxon>Viridiplantae</taxon>
        <taxon>Streptophyta</taxon>
        <taxon>Charophyceae</taxon>
        <taxon>Charales</taxon>
        <taxon>Characeae</taxon>
        <taxon>Chara</taxon>
    </lineage>
</organism>
<feature type="compositionally biased region" description="Acidic residues" evidence="1">
    <location>
        <begin position="75"/>
        <end position="84"/>
    </location>
</feature>
<feature type="compositionally biased region" description="Basic and acidic residues" evidence="1">
    <location>
        <begin position="185"/>
        <end position="194"/>
    </location>
</feature>
<dbReference type="Gramene" id="GBG81388">
    <property type="protein sequence ID" value="GBG81388"/>
    <property type="gene ID" value="CBR_g32062"/>
</dbReference>
<protein>
    <submittedName>
        <fullName evidence="2">Uncharacterized protein</fullName>
    </submittedName>
</protein>
<accession>A0A388LGF6</accession>
<sequence length="251" mass="27137">MADASEQRFRQLIGGRRNPNTDPILRAEKRGVESGPAGKGSGKRVEVEPSGEAQRLVEGWLRLGGSRNAGAQGREEEEGEEDEAVPWNPEARPARLGLGAKFLPHSHVAASMLSVERRLRDKLNVGRGVGDSFASGSADARPQFGGGGSRSSIWSKPHSGGSRSVAGRPMARGREGKGEQPTSRRRTDERKGGGEEDEDEDEEEEEEEEDMEGSRASVFAKKAKFQAIMDVSMDVAVGAKKGNKKKKKKQC</sequence>
<dbReference type="OMA" id="THVALHT"/>
<dbReference type="OrthoDB" id="1908779at2759"/>
<gene>
    <name evidence="2" type="ORF">CBR_g32062</name>
</gene>
<reference evidence="2 3" key="1">
    <citation type="journal article" date="2018" name="Cell">
        <title>The Chara Genome: Secondary Complexity and Implications for Plant Terrestrialization.</title>
        <authorList>
            <person name="Nishiyama T."/>
            <person name="Sakayama H."/>
            <person name="Vries J.D."/>
            <person name="Buschmann H."/>
            <person name="Saint-Marcoux D."/>
            <person name="Ullrich K.K."/>
            <person name="Haas F.B."/>
            <person name="Vanderstraeten L."/>
            <person name="Becker D."/>
            <person name="Lang D."/>
            <person name="Vosolsobe S."/>
            <person name="Rombauts S."/>
            <person name="Wilhelmsson P.K.I."/>
            <person name="Janitza P."/>
            <person name="Kern R."/>
            <person name="Heyl A."/>
            <person name="Rumpler F."/>
            <person name="Villalobos L.I.A.C."/>
            <person name="Clay J.M."/>
            <person name="Skokan R."/>
            <person name="Toyoda A."/>
            <person name="Suzuki Y."/>
            <person name="Kagoshima H."/>
            <person name="Schijlen E."/>
            <person name="Tajeshwar N."/>
            <person name="Catarino B."/>
            <person name="Hetherington A.J."/>
            <person name="Saltykova A."/>
            <person name="Bonnot C."/>
            <person name="Breuninger H."/>
            <person name="Symeonidi A."/>
            <person name="Radhakrishnan G.V."/>
            <person name="Van Nieuwerburgh F."/>
            <person name="Deforce D."/>
            <person name="Chang C."/>
            <person name="Karol K.G."/>
            <person name="Hedrich R."/>
            <person name="Ulvskov P."/>
            <person name="Glockner G."/>
            <person name="Delwiche C.F."/>
            <person name="Petrasek J."/>
            <person name="Van de Peer Y."/>
            <person name="Friml J."/>
            <person name="Beilby M."/>
            <person name="Dolan L."/>
            <person name="Kohara Y."/>
            <person name="Sugano S."/>
            <person name="Fujiyama A."/>
            <person name="Delaux P.-M."/>
            <person name="Quint M."/>
            <person name="TheiBen G."/>
            <person name="Hagemann M."/>
            <person name="Harholt J."/>
            <person name="Dunand C."/>
            <person name="Zachgo S."/>
            <person name="Langdale J."/>
            <person name="Maumus F."/>
            <person name="Straeten D.V.D."/>
            <person name="Gould S.B."/>
            <person name="Rensing S.A."/>
        </authorList>
    </citation>
    <scope>NUCLEOTIDE SEQUENCE [LARGE SCALE GENOMIC DNA]</scope>
    <source>
        <strain evidence="2 3">S276</strain>
    </source>
</reference>
<proteinExistence type="predicted"/>
<feature type="region of interest" description="Disordered" evidence="1">
    <location>
        <begin position="126"/>
        <end position="217"/>
    </location>
</feature>
<evidence type="ECO:0000313" key="2">
    <source>
        <dbReference type="EMBL" id="GBG81388.1"/>
    </source>
</evidence>
<keyword evidence="3" id="KW-1185">Reference proteome</keyword>
<dbReference type="EMBL" id="BFEA01000373">
    <property type="protein sequence ID" value="GBG81388.1"/>
    <property type="molecule type" value="Genomic_DNA"/>
</dbReference>
<dbReference type="PANTHER" id="PTHR35741:SF1">
    <property type="entry name" value="FACTOR CWC22-LIKE PROTEIN, PUTATIVE (DUF3245)-RELATED"/>
    <property type="match status" value="1"/>
</dbReference>